<proteinExistence type="predicted"/>
<dbReference type="EMBL" id="ML121535">
    <property type="protein sequence ID" value="RPB26088.1"/>
    <property type="molecule type" value="Genomic_DNA"/>
</dbReference>
<feature type="compositionally biased region" description="Low complexity" evidence="1">
    <location>
        <begin position="104"/>
        <end position="116"/>
    </location>
</feature>
<keyword evidence="3" id="KW-1185">Reference proteome</keyword>
<gene>
    <name evidence="2" type="ORF">L211DRAFT_847268</name>
</gene>
<sequence>MSFTPYYPFLETPILSDEGTANEPKSDGPIQSPPWKIFTSLVPFKLKPVSKHEFPQYARRYFGTQGSTQGTTSGTSSNVPFRLPVAEGSRSRGSQTSPAAFVTAPSSPRAGSPPSGLKIFQGTQTEWPSSPPSLEADDAGGRDAGGRDARGD</sequence>
<organism evidence="2 3">
    <name type="scientific">Terfezia boudieri ATCC MYA-4762</name>
    <dbReference type="NCBI Taxonomy" id="1051890"/>
    <lineage>
        <taxon>Eukaryota</taxon>
        <taxon>Fungi</taxon>
        <taxon>Dikarya</taxon>
        <taxon>Ascomycota</taxon>
        <taxon>Pezizomycotina</taxon>
        <taxon>Pezizomycetes</taxon>
        <taxon>Pezizales</taxon>
        <taxon>Pezizaceae</taxon>
        <taxon>Terfezia</taxon>
    </lineage>
</organism>
<dbReference type="OrthoDB" id="5350670at2759"/>
<feature type="region of interest" description="Disordered" evidence="1">
    <location>
        <begin position="14"/>
        <end position="34"/>
    </location>
</feature>
<feature type="compositionally biased region" description="Low complexity" evidence="1">
    <location>
        <begin position="64"/>
        <end position="77"/>
    </location>
</feature>
<feature type="region of interest" description="Disordered" evidence="1">
    <location>
        <begin position="64"/>
        <end position="152"/>
    </location>
</feature>
<feature type="compositionally biased region" description="Basic and acidic residues" evidence="1">
    <location>
        <begin position="139"/>
        <end position="152"/>
    </location>
</feature>
<protein>
    <submittedName>
        <fullName evidence="2">Uncharacterized protein</fullName>
    </submittedName>
</protein>
<reference evidence="2 3" key="1">
    <citation type="journal article" date="2018" name="Nat. Ecol. Evol.">
        <title>Pezizomycetes genomes reveal the molecular basis of ectomycorrhizal truffle lifestyle.</title>
        <authorList>
            <person name="Murat C."/>
            <person name="Payen T."/>
            <person name="Noel B."/>
            <person name="Kuo A."/>
            <person name="Morin E."/>
            <person name="Chen J."/>
            <person name="Kohler A."/>
            <person name="Krizsan K."/>
            <person name="Balestrini R."/>
            <person name="Da Silva C."/>
            <person name="Montanini B."/>
            <person name="Hainaut M."/>
            <person name="Levati E."/>
            <person name="Barry K.W."/>
            <person name="Belfiori B."/>
            <person name="Cichocki N."/>
            <person name="Clum A."/>
            <person name="Dockter R.B."/>
            <person name="Fauchery L."/>
            <person name="Guy J."/>
            <person name="Iotti M."/>
            <person name="Le Tacon F."/>
            <person name="Lindquist E.A."/>
            <person name="Lipzen A."/>
            <person name="Malagnac F."/>
            <person name="Mello A."/>
            <person name="Molinier V."/>
            <person name="Miyauchi S."/>
            <person name="Poulain J."/>
            <person name="Riccioni C."/>
            <person name="Rubini A."/>
            <person name="Sitrit Y."/>
            <person name="Splivallo R."/>
            <person name="Traeger S."/>
            <person name="Wang M."/>
            <person name="Zifcakova L."/>
            <person name="Wipf D."/>
            <person name="Zambonelli A."/>
            <person name="Paolocci F."/>
            <person name="Nowrousian M."/>
            <person name="Ottonello S."/>
            <person name="Baldrian P."/>
            <person name="Spatafora J.W."/>
            <person name="Henrissat B."/>
            <person name="Nagy L.G."/>
            <person name="Aury J.M."/>
            <person name="Wincker P."/>
            <person name="Grigoriev I.V."/>
            <person name="Bonfante P."/>
            <person name="Martin F.M."/>
        </authorList>
    </citation>
    <scope>NUCLEOTIDE SEQUENCE [LARGE SCALE GENOMIC DNA]</scope>
    <source>
        <strain evidence="2 3">ATCC MYA-4762</strain>
    </source>
</reference>
<accession>A0A3N4LWL2</accession>
<dbReference type="AlphaFoldDB" id="A0A3N4LWL2"/>
<dbReference type="InParanoid" id="A0A3N4LWL2"/>
<dbReference type="Proteomes" id="UP000267821">
    <property type="component" value="Unassembled WGS sequence"/>
</dbReference>
<name>A0A3N4LWL2_9PEZI</name>
<evidence type="ECO:0000256" key="1">
    <source>
        <dbReference type="SAM" id="MobiDB-lite"/>
    </source>
</evidence>
<evidence type="ECO:0000313" key="2">
    <source>
        <dbReference type="EMBL" id="RPB26088.1"/>
    </source>
</evidence>
<evidence type="ECO:0000313" key="3">
    <source>
        <dbReference type="Proteomes" id="UP000267821"/>
    </source>
</evidence>